<feature type="compositionally biased region" description="Low complexity" evidence="1">
    <location>
        <begin position="111"/>
        <end position="120"/>
    </location>
</feature>
<evidence type="ECO:0000256" key="1">
    <source>
        <dbReference type="SAM" id="MobiDB-lite"/>
    </source>
</evidence>
<feature type="region of interest" description="Disordered" evidence="1">
    <location>
        <begin position="94"/>
        <end position="123"/>
    </location>
</feature>
<dbReference type="OrthoDB" id="1734162at2"/>
<gene>
    <name evidence="2" type="ORF">SAMN02745823_02335</name>
</gene>
<dbReference type="EMBL" id="FQXV01000007">
    <property type="protein sequence ID" value="SHI08255.1"/>
    <property type="molecule type" value="Genomic_DNA"/>
</dbReference>
<proteinExistence type="predicted"/>
<accession>A0A1M5Y851</accession>
<dbReference type="Proteomes" id="UP000183995">
    <property type="component" value="Unassembled WGS sequence"/>
</dbReference>
<keyword evidence="3" id="KW-1185">Reference proteome</keyword>
<evidence type="ECO:0000313" key="3">
    <source>
        <dbReference type="Proteomes" id="UP000183995"/>
    </source>
</evidence>
<reference evidence="2 3" key="1">
    <citation type="submission" date="2016-11" db="EMBL/GenBank/DDBJ databases">
        <authorList>
            <person name="Jaros S."/>
            <person name="Januszkiewicz K."/>
            <person name="Wedrychowicz H."/>
        </authorList>
    </citation>
    <scope>NUCLEOTIDE SEQUENCE [LARGE SCALE GENOMIC DNA]</scope>
    <source>
        <strain evidence="2 3">DSM 10068</strain>
    </source>
</reference>
<name>A0A1M5Y851_9FIRM</name>
<evidence type="ECO:0000313" key="2">
    <source>
        <dbReference type="EMBL" id="SHI08255.1"/>
    </source>
</evidence>
<sequence>MKNKGAAEIFGKIWEIVKKNKFVMIVLAVGLVLILWPTGGQASKKDTGTLSKQTTADFSLSEQESRIAAALSEIQGAGKVTVVLALKTGTEQVLARDETESSTTNGKGDSTETSSEHSSTNVIIASGSSTESPVTLKYIYPEYRGALVVAEGADSAAVKLQLVNAVSGLTGLGADKIVVTKMNKS</sequence>
<organism evidence="2 3">
    <name type="scientific">Sporobacter termitidis DSM 10068</name>
    <dbReference type="NCBI Taxonomy" id="1123282"/>
    <lineage>
        <taxon>Bacteria</taxon>
        <taxon>Bacillati</taxon>
        <taxon>Bacillota</taxon>
        <taxon>Clostridia</taxon>
        <taxon>Eubacteriales</taxon>
        <taxon>Oscillospiraceae</taxon>
        <taxon>Sporobacter</taxon>
    </lineage>
</organism>
<dbReference type="STRING" id="1123282.SAMN02745823_02335"/>
<dbReference type="RefSeq" id="WP_073079074.1">
    <property type="nucleotide sequence ID" value="NZ_FQXV01000007.1"/>
</dbReference>
<protein>
    <submittedName>
        <fullName evidence="2">Stage III sporulation protein AG</fullName>
    </submittedName>
</protein>
<dbReference type="AlphaFoldDB" id="A0A1M5Y851"/>